<reference evidence="2" key="2">
    <citation type="submission" date="2022-01" db="EMBL/GenBank/DDBJ databases">
        <authorList>
            <person name="Yamashiro T."/>
            <person name="Shiraishi A."/>
            <person name="Satake H."/>
            <person name="Nakayama K."/>
        </authorList>
    </citation>
    <scope>NUCLEOTIDE SEQUENCE</scope>
</reference>
<sequence length="418" mass="46099">MNLSLKRIWEILISSFLESDFVMLDLEDSMVTYTEVSSPFEDLSDIGSSRVDGLPMMPEDPYAYVEAALQAPPSPDYVPGLEHPPLLQPLPAAVSPTADSPGYITESDPEEDSEEDPAEYLDDRDDEEEEMSIRDQTPIPFLSAAEVDRFLAISTPPPSPLTSYSSPLPHIPSPPLPVSSPLPVSPPPLPASPTYPLGYRAGTSPLLPIPLPTPSPPLLLPSTIYRAGVSKVTLSPQKRLCITLSLRFKVGKSSSAPTARPVGEFRRDYGFVSTLDDEIRRDLKRDVGYGITDTWDEMVEDMQGTPTATDVPELSQRMTYFVTTIRQDTYEIYGRLDDVHDHRSLMSGQLNMPHKDRRAHARTARLMESEARISCEAWVQSMDASDTACFEMAVLQSQQPPARDPAHPDVPEEAGSSS</sequence>
<feature type="region of interest" description="Disordered" evidence="1">
    <location>
        <begin position="75"/>
        <end position="139"/>
    </location>
</feature>
<proteinExistence type="predicted"/>
<organism evidence="2 3">
    <name type="scientific">Tanacetum coccineum</name>
    <dbReference type="NCBI Taxonomy" id="301880"/>
    <lineage>
        <taxon>Eukaryota</taxon>
        <taxon>Viridiplantae</taxon>
        <taxon>Streptophyta</taxon>
        <taxon>Embryophyta</taxon>
        <taxon>Tracheophyta</taxon>
        <taxon>Spermatophyta</taxon>
        <taxon>Magnoliopsida</taxon>
        <taxon>eudicotyledons</taxon>
        <taxon>Gunneridae</taxon>
        <taxon>Pentapetalae</taxon>
        <taxon>asterids</taxon>
        <taxon>campanulids</taxon>
        <taxon>Asterales</taxon>
        <taxon>Asteraceae</taxon>
        <taxon>Asteroideae</taxon>
        <taxon>Anthemideae</taxon>
        <taxon>Anthemidinae</taxon>
        <taxon>Tanacetum</taxon>
    </lineage>
</organism>
<dbReference type="Proteomes" id="UP001151760">
    <property type="component" value="Unassembled WGS sequence"/>
</dbReference>
<accession>A0ABQ5IV63</accession>
<evidence type="ECO:0000313" key="3">
    <source>
        <dbReference type="Proteomes" id="UP001151760"/>
    </source>
</evidence>
<protein>
    <submittedName>
        <fullName evidence="2">Uncharacterized protein</fullName>
    </submittedName>
</protein>
<dbReference type="EMBL" id="BQNB010021142">
    <property type="protein sequence ID" value="GJU03332.1"/>
    <property type="molecule type" value="Genomic_DNA"/>
</dbReference>
<feature type="region of interest" description="Disordered" evidence="1">
    <location>
        <begin position="396"/>
        <end position="418"/>
    </location>
</feature>
<evidence type="ECO:0000256" key="1">
    <source>
        <dbReference type="SAM" id="MobiDB-lite"/>
    </source>
</evidence>
<comment type="caution">
    <text evidence="2">The sequence shown here is derived from an EMBL/GenBank/DDBJ whole genome shotgun (WGS) entry which is preliminary data.</text>
</comment>
<gene>
    <name evidence="2" type="ORF">Tco_1113670</name>
</gene>
<evidence type="ECO:0000313" key="2">
    <source>
        <dbReference type="EMBL" id="GJU03332.1"/>
    </source>
</evidence>
<keyword evidence="3" id="KW-1185">Reference proteome</keyword>
<name>A0ABQ5IV63_9ASTR</name>
<feature type="compositionally biased region" description="Acidic residues" evidence="1">
    <location>
        <begin position="107"/>
        <end position="130"/>
    </location>
</feature>
<reference evidence="2" key="1">
    <citation type="journal article" date="2022" name="Int. J. Mol. Sci.">
        <title>Draft Genome of Tanacetum Coccineum: Genomic Comparison of Closely Related Tanacetum-Family Plants.</title>
        <authorList>
            <person name="Yamashiro T."/>
            <person name="Shiraishi A."/>
            <person name="Nakayama K."/>
            <person name="Satake H."/>
        </authorList>
    </citation>
    <scope>NUCLEOTIDE SEQUENCE</scope>
</reference>